<reference evidence="3 4" key="2">
    <citation type="submission" date="2018-12" db="EMBL/GenBank/DDBJ databases">
        <title>Nakamurella antarcticus sp. nov., isolated from Antarctica South Shetland Islands soil.</title>
        <authorList>
            <person name="Peng F."/>
        </authorList>
    </citation>
    <scope>NUCLEOTIDE SEQUENCE [LARGE SCALE GENOMIC DNA]</scope>
    <source>
        <strain evidence="3 4">S14-144</strain>
    </source>
</reference>
<reference evidence="3 4" key="1">
    <citation type="submission" date="2018-11" db="EMBL/GenBank/DDBJ databases">
        <authorList>
            <person name="Da X."/>
        </authorList>
    </citation>
    <scope>NUCLEOTIDE SEQUENCE [LARGE SCALE GENOMIC DNA]</scope>
    <source>
        <strain evidence="3 4">S14-144</strain>
    </source>
</reference>
<dbReference type="Pfam" id="PF13400">
    <property type="entry name" value="Tad"/>
    <property type="match status" value="1"/>
</dbReference>
<dbReference type="OrthoDB" id="5198794at2"/>
<accession>A0A3G8ZNV9</accession>
<dbReference type="InterPro" id="IPR028087">
    <property type="entry name" value="Tad_N"/>
</dbReference>
<keyword evidence="1" id="KW-1133">Transmembrane helix</keyword>
<evidence type="ECO:0000259" key="2">
    <source>
        <dbReference type="Pfam" id="PF13400"/>
    </source>
</evidence>
<name>A0A3G8ZNV9_9ACTN</name>
<sequence length="144" mass="14592">MAKNTGGRAQRAALPLGRDRGSVSPLVIGMTLCLLILAAGVVAAGSAFLGGQKLQRQCDGAAQAAADAAPSAIAASSQASITSVYDAASEYLSIRGSGVLFTITIDQGIVLARCRADVPITFGGIFGTPTLERNVDAVGQPRFN</sequence>
<protein>
    <recommendedName>
        <fullName evidence="2">Putative Flp pilus-assembly TadG-like N-terminal domain-containing protein</fullName>
    </recommendedName>
</protein>
<gene>
    <name evidence="3" type="ORF">EH165_13315</name>
</gene>
<feature type="domain" description="Putative Flp pilus-assembly TadG-like N-terminal" evidence="2">
    <location>
        <begin position="21"/>
        <end position="68"/>
    </location>
</feature>
<dbReference type="RefSeq" id="WP_124799883.1">
    <property type="nucleotide sequence ID" value="NZ_CP034170.1"/>
</dbReference>
<dbReference type="KEGG" id="nak:EH165_13315"/>
<keyword evidence="1" id="KW-0812">Transmembrane</keyword>
<feature type="transmembrane region" description="Helical" evidence="1">
    <location>
        <begin position="26"/>
        <end position="49"/>
    </location>
</feature>
<dbReference type="AlphaFoldDB" id="A0A3G8ZNV9"/>
<evidence type="ECO:0000256" key="1">
    <source>
        <dbReference type="SAM" id="Phobius"/>
    </source>
</evidence>
<evidence type="ECO:0000313" key="4">
    <source>
        <dbReference type="Proteomes" id="UP000268084"/>
    </source>
</evidence>
<keyword evidence="1" id="KW-0472">Membrane</keyword>
<dbReference type="Proteomes" id="UP000268084">
    <property type="component" value="Chromosome"/>
</dbReference>
<keyword evidence="4" id="KW-1185">Reference proteome</keyword>
<organism evidence="3 4">
    <name type="scientific">Nakamurella antarctica</name>
    <dbReference type="NCBI Taxonomy" id="1902245"/>
    <lineage>
        <taxon>Bacteria</taxon>
        <taxon>Bacillati</taxon>
        <taxon>Actinomycetota</taxon>
        <taxon>Actinomycetes</taxon>
        <taxon>Nakamurellales</taxon>
        <taxon>Nakamurellaceae</taxon>
        <taxon>Nakamurella</taxon>
    </lineage>
</organism>
<proteinExistence type="predicted"/>
<dbReference type="EMBL" id="CP034170">
    <property type="protein sequence ID" value="AZI58979.1"/>
    <property type="molecule type" value="Genomic_DNA"/>
</dbReference>
<evidence type="ECO:0000313" key="3">
    <source>
        <dbReference type="EMBL" id="AZI58979.1"/>
    </source>
</evidence>